<evidence type="ECO:0000313" key="2">
    <source>
        <dbReference type="EMBL" id="OLP05389.1"/>
    </source>
</evidence>
<comment type="caution">
    <text evidence="2">The sequence shown here is derived from an EMBL/GenBank/DDBJ whole genome shotgun (WGS) entry which is preliminary data.</text>
</comment>
<feature type="transmembrane region" description="Helical" evidence="1">
    <location>
        <begin position="20"/>
        <end position="38"/>
    </location>
</feature>
<keyword evidence="2" id="KW-0378">Hydrolase</keyword>
<keyword evidence="2" id="KW-0482">Metalloprotease</keyword>
<keyword evidence="1" id="KW-0472">Membrane</keyword>
<proteinExistence type="predicted"/>
<accession>A0A1Q8YBU8</accession>
<evidence type="ECO:0000313" key="3">
    <source>
        <dbReference type="Proteomes" id="UP000185911"/>
    </source>
</evidence>
<keyword evidence="3" id="KW-1185">Reference proteome</keyword>
<reference evidence="2 3" key="1">
    <citation type="submission" date="2017-01" db="EMBL/GenBank/DDBJ databases">
        <title>Genome sequence of Rhodoferax antarcticus ANT.BR, a psychrophilic purple nonsulfur bacterium from an Antarctic microbial mat.</title>
        <authorList>
            <person name="Baker J."/>
            <person name="Riester C."/>
            <person name="Skinner B."/>
            <person name="Newell A."/>
            <person name="Swingley W."/>
            <person name="Madigan M."/>
            <person name="Jung D."/>
            <person name="Asao M."/>
            <person name="Chen M."/>
            <person name="Loughlin P."/>
            <person name="Pan H."/>
            <person name="Lin S."/>
            <person name="Li N."/>
            <person name="Shaw J."/>
            <person name="Prado M."/>
            <person name="Sherman C."/>
            <person name="Li X."/>
            <person name="Tang J."/>
            <person name="Blankenship R."/>
            <person name="Zhao T."/>
            <person name="Touchman J."/>
            <person name="Sattley M."/>
        </authorList>
    </citation>
    <scope>NUCLEOTIDE SEQUENCE [LARGE SCALE GENOMIC DNA]</scope>
    <source>
        <strain evidence="2 3">ANT.BR</strain>
    </source>
</reference>
<dbReference type="GO" id="GO:0006508">
    <property type="term" value="P:proteolysis"/>
    <property type="evidence" value="ECO:0007669"/>
    <property type="project" value="UniProtKB-KW"/>
</dbReference>
<name>A0A1Q8YBU8_9BURK</name>
<organism evidence="2 3">
    <name type="scientific">Rhodoferax antarcticus ANT.BR</name>
    <dbReference type="NCBI Taxonomy" id="1111071"/>
    <lineage>
        <taxon>Bacteria</taxon>
        <taxon>Pseudomonadati</taxon>
        <taxon>Pseudomonadota</taxon>
        <taxon>Betaproteobacteria</taxon>
        <taxon>Burkholderiales</taxon>
        <taxon>Comamonadaceae</taxon>
        <taxon>Rhodoferax</taxon>
    </lineage>
</organism>
<dbReference type="EMBL" id="MSYM01000017">
    <property type="protein sequence ID" value="OLP05389.1"/>
    <property type="molecule type" value="Genomic_DNA"/>
</dbReference>
<evidence type="ECO:0000256" key="1">
    <source>
        <dbReference type="SAM" id="Phobius"/>
    </source>
</evidence>
<keyword evidence="1" id="KW-1133">Transmembrane helix</keyword>
<keyword evidence="1" id="KW-0812">Transmembrane</keyword>
<protein>
    <submittedName>
        <fullName evidence="2">Membrane-associated zinc metalloprotease</fullName>
    </submittedName>
</protein>
<gene>
    <name evidence="2" type="ORF">BLL52_3515</name>
</gene>
<keyword evidence="2" id="KW-0645">Protease</keyword>
<sequence>MYYLWEGVTGKPVSDRWMARLQQGGIAFLVALMSIAFFNDIARLLG</sequence>
<dbReference type="AlphaFoldDB" id="A0A1Q8YBU8"/>
<dbReference type="Proteomes" id="UP000185911">
    <property type="component" value="Unassembled WGS sequence"/>
</dbReference>
<dbReference type="GO" id="GO:0008237">
    <property type="term" value="F:metallopeptidase activity"/>
    <property type="evidence" value="ECO:0007669"/>
    <property type="project" value="UniProtKB-KW"/>
</dbReference>